<comment type="function">
    <text evidence="4">Regulatory protein of the TOL plasmid xyl operons. XylS activates the xylXYZLTEGFJQKIH operon required for the degradation of toluene, m-xylene and p-xylene.</text>
</comment>
<keyword evidence="7" id="KW-1185">Reference proteome</keyword>
<dbReference type="Pfam" id="PF14525">
    <property type="entry name" value="AraC_binding_2"/>
    <property type="match status" value="1"/>
</dbReference>
<evidence type="ECO:0000256" key="4">
    <source>
        <dbReference type="ARBA" id="ARBA00037345"/>
    </source>
</evidence>
<dbReference type="InterPro" id="IPR020449">
    <property type="entry name" value="Tscrpt_reg_AraC-type_HTH"/>
</dbReference>
<dbReference type="PRINTS" id="PR00032">
    <property type="entry name" value="HTHARAC"/>
</dbReference>
<dbReference type="SMART" id="SM00342">
    <property type="entry name" value="HTH_ARAC"/>
    <property type="match status" value="1"/>
</dbReference>
<protein>
    <submittedName>
        <fullName evidence="6">AraC family transcriptional regulator</fullName>
    </submittedName>
</protein>
<dbReference type="InterPro" id="IPR009057">
    <property type="entry name" value="Homeodomain-like_sf"/>
</dbReference>
<keyword evidence="3" id="KW-0804">Transcription</keyword>
<dbReference type="PANTHER" id="PTHR46796">
    <property type="entry name" value="HTH-TYPE TRANSCRIPTIONAL ACTIVATOR RHAS-RELATED"/>
    <property type="match status" value="1"/>
</dbReference>
<dbReference type="PROSITE" id="PS01124">
    <property type="entry name" value="HTH_ARAC_FAMILY_2"/>
    <property type="match status" value="1"/>
</dbReference>
<evidence type="ECO:0000256" key="3">
    <source>
        <dbReference type="ARBA" id="ARBA00023163"/>
    </source>
</evidence>
<evidence type="ECO:0000256" key="1">
    <source>
        <dbReference type="ARBA" id="ARBA00023015"/>
    </source>
</evidence>
<evidence type="ECO:0000313" key="7">
    <source>
        <dbReference type="Proteomes" id="UP001183127"/>
    </source>
</evidence>
<organism evidence="6 7">
    <name type="scientific">Pseudomonas entomophila</name>
    <dbReference type="NCBI Taxonomy" id="312306"/>
    <lineage>
        <taxon>Bacteria</taxon>
        <taxon>Pseudomonadati</taxon>
        <taxon>Pseudomonadota</taxon>
        <taxon>Gammaproteobacteria</taxon>
        <taxon>Pseudomonadales</taxon>
        <taxon>Pseudomonadaceae</taxon>
        <taxon>Pseudomonas</taxon>
    </lineage>
</organism>
<dbReference type="Gene3D" id="1.10.10.60">
    <property type="entry name" value="Homeodomain-like"/>
    <property type="match status" value="1"/>
</dbReference>
<evidence type="ECO:0000313" key="6">
    <source>
        <dbReference type="EMBL" id="WMW08047.1"/>
    </source>
</evidence>
<dbReference type="RefSeq" id="WP_011534576.1">
    <property type="nucleotide sequence ID" value="NZ_CP132921.1"/>
</dbReference>
<feature type="domain" description="HTH araC/xylS-type" evidence="5">
    <location>
        <begin position="220"/>
        <end position="319"/>
    </location>
</feature>
<keyword evidence="1" id="KW-0805">Transcription regulation</keyword>
<dbReference type="GeneID" id="32806520"/>
<dbReference type="InterPro" id="IPR035418">
    <property type="entry name" value="AraC-bd_2"/>
</dbReference>
<dbReference type="Pfam" id="PF12833">
    <property type="entry name" value="HTH_18"/>
    <property type="match status" value="1"/>
</dbReference>
<dbReference type="Proteomes" id="UP001183127">
    <property type="component" value="Chromosome"/>
</dbReference>
<name>A0ABY9QVG9_9PSED</name>
<proteinExistence type="predicted"/>
<gene>
    <name evidence="6" type="ORF">RAH46_12110</name>
</gene>
<sequence>MPSCKQIILRSTDMRSEDFAVQFGRLFGNLYADLPPLPGGIVIGGVYGRLEDMSVRRMHYRGDFTIALPAPQDEITFVLPSAGKVIFAHRGESIGVARVGLAIDKAELRSMRFVEDHAQCGMSIRRGLFTERLALLLGRPVQVPIRFEPMVDLEVAAFRGIRALLELATGDSFEPLLEAGALMPVRLQEMLVDALLEAWPHNHTDALRRPTPMIAPRHVRLAMDYMRDHPGQMVSSAQLTALANVSLRALQDGFRRFAGTSIAGFQRQVRLERAYQDLAQGDVGGVAEVALRYGFSNAGRFAQYFQQAYGVRPTEVRRGLRGPAAGQKA</sequence>
<accession>A0ABY9QVG9</accession>
<evidence type="ECO:0000259" key="5">
    <source>
        <dbReference type="PROSITE" id="PS01124"/>
    </source>
</evidence>
<evidence type="ECO:0000256" key="2">
    <source>
        <dbReference type="ARBA" id="ARBA00023125"/>
    </source>
</evidence>
<dbReference type="InterPro" id="IPR050204">
    <property type="entry name" value="AraC_XylS_family_regulators"/>
</dbReference>
<dbReference type="EMBL" id="CP132921">
    <property type="protein sequence ID" value="WMW08047.1"/>
    <property type="molecule type" value="Genomic_DNA"/>
</dbReference>
<dbReference type="SUPFAM" id="SSF46689">
    <property type="entry name" value="Homeodomain-like"/>
    <property type="match status" value="1"/>
</dbReference>
<reference evidence="6 7" key="1">
    <citation type="submission" date="2023-08" db="EMBL/GenBank/DDBJ databases">
        <title>Complete Genome Sequence of Pseudomonas entomophila TVIN A01.</title>
        <authorList>
            <person name="Shelke T."/>
            <person name="Mahar N.S."/>
            <person name="Gupta I."/>
            <person name="Gupta V."/>
        </authorList>
    </citation>
    <scope>NUCLEOTIDE SEQUENCE [LARGE SCALE GENOMIC DNA]</scope>
    <source>
        <strain evidence="6 7">TVIN-A01</strain>
    </source>
</reference>
<dbReference type="InterPro" id="IPR018060">
    <property type="entry name" value="HTH_AraC"/>
</dbReference>
<dbReference type="PANTHER" id="PTHR46796:SF12">
    <property type="entry name" value="HTH-TYPE DNA-BINDING TRANSCRIPTIONAL ACTIVATOR EUTR"/>
    <property type="match status" value="1"/>
</dbReference>
<keyword evidence="2" id="KW-0238">DNA-binding</keyword>